<comment type="subcellular location">
    <subcellularLocation>
        <location evidence="1">Secreted</location>
    </subcellularLocation>
</comment>
<accession>A0AAV5UUT9</accession>
<name>A0AAV5UUT9_9BILA</name>
<dbReference type="SUPFAM" id="SSF57362">
    <property type="entry name" value="BPTI-like"/>
    <property type="match status" value="2"/>
</dbReference>
<comment type="caution">
    <text evidence="9">The sequence shown here is derived from an EMBL/GenBank/DDBJ whole genome shotgun (WGS) entry which is preliminary data.</text>
</comment>
<dbReference type="EMBL" id="BTSY01000001">
    <property type="protein sequence ID" value="GMT11060.1"/>
    <property type="molecule type" value="Genomic_DNA"/>
</dbReference>
<dbReference type="PANTHER" id="PTHR10083:SF376">
    <property type="entry name" value="SERINE PEPTIDASE INHIBITOR, KUNITZ TYPE, 3"/>
    <property type="match status" value="1"/>
</dbReference>
<evidence type="ECO:0000256" key="4">
    <source>
        <dbReference type="ARBA" id="ARBA00022900"/>
    </source>
</evidence>
<dbReference type="FunFam" id="4.10.410.10:FF:000035">
    <property type="entry name" value="Protein CBR-MLT-11"/>
    <property type="match status" value="1"/>
</dbReference>
<feature type="domain" description="BPTI/Kunitz inhibitor" evidence="8">
    <location>
        <begin position="186"/>
        <end position="236"/>
    </location>
</feature>
<keyword evidence="6" id="KW-1199">Hemostasis impairing toxin</keyword>
<evidence type="ECO:0000259" key="8">
    <source>
        <dbReference type="PROSITE" id="PS50279"/>
    </source>
</evidence>
<dbReference type="GO" id="GO:0004867">
    <property type="term" value="F:serine-type endopeptidase inhibitor activity"/>
    <property type="evidence" value="ECO:0007669"/>
    <property type="project" value="UniProtKB-KW"/>
</dbReference>
<dbReference type="PROSITE" id="PS00280">
    <property type="entry name" value="BPTI_KUNITZ_1"/>
    <property type="match status" value="2"/>
</dbReference>
<dbReference type="AlphaFoldDB" id="A0AAV5UUT9"/>
<dbReference type="CDD" id="cd00109">
    <property type="entry name" value="Kunitz-type"/>
    <property type="match status" value="2"/>
</dbReference>
<reference evidence="9" key="1">
    <citation type="submission" date="2023-10" db="EMBL/GenBank/DDBJ databases">
        <title>Genome assembly of Pristionchus species.</title>
        <authorList>
            <person name="Yoshida K."/>
            <person name="Sommer R.J."/>
        </authorList>
    </citation>
    <scope>NUCLEOTIDE SEQUENCE</scope>
    <source>
        <strain evidence="9">RS5133</strain>
    </source>
</reference>
<evidence type="ECO:0000256" key="2">
    <source>
        <dbReference type="ARBA" id="ARBA00022525"/>
    </source>
</evidence>
<dbReference type="InterPro" id="IPR050098">
    <property type="entry name" value="TFPI/VKTCI-like"/>
</dbReference>
<organism evidence="9 10">
    <name type="scientific">Pristionchus fissidentatus</name>
    <dbReference type="NCBI Taxonomy" id="1538716"/>
    <lineage>
        <taxon>Eukaryota</taxon>
        <taxon>Metazoa</taxon>
        <taxon>Ecdysozoa</taxon>
        <taxon>Nematoda</taxon>
        <taxon>Chromadorea</taxon>
        <taxon>Rhabditida</taxon>
        <taxon>Rhabditina</taxon>
        <taxon>Diplogasteromorpha</taxon>
        <taxon>Diplogasteroidea</taxon>
        <taxon>Neodiplogasteridae</taxon>
        <taxon>Pristionchus</taxon>
    </lineage>
</organism>
<evidence type="ECO:0000256" key="6">
    <source>
        <dbReference type="ARBA" id="ARBA00023240"/>
    </source>
</evidence>
<evidence type="ECO:0000313" key="9">
    <source>
        <dbReference type="EMBL" id="GMT11060.1"/>
    </source>
</evidence>
<keyword evidence="7" id="KW-1203">Blood coagulation cascade inhibiting toxin</keyword>
<evidence type="ECO:0000256" key="1">
    <source>
        <dbReference type="ARBA" id="ARBA00004613"/>
    </source>
</evidence>
<keyword evidence="10" id="KW-1185">Reference proteome</keyword>
<proteinExistence type="predicted"/>
<keyword evidence="4" id="KW-0722">Serine protease inhibitor</keyword>
<evidence type="ECO:0000256" key="5">
    <source>
        <dbReference type="ARBA" id="ARBA00023157"/>
    </source>
</evidence>
<dbReference type="InterPro" id="IPR002223">
    <property type="entry name" value="Kunitz_BPTI"/>
</dbReference>
<dbReference type="Pfam" id="PF00014">
    <property type="entry name" value="Kunitz_BPTI"/>
    <property type="match status" value="2"/>
</dbReference>
<dbReference type="Proteomes" id="UP001432322">
    <property type="component" value="Unassembled WGS sequence"/>
</dbReference>
<dbReference type="SMART" id="SM00131">
    <property type="entry name" value="KU"/>
    <property type="match status" value="2"/>
</dbReference>
<dbReference type="PRINTS" id="PR00759">
    <property type="entry name" value="BASICPTASE"/>
</dbReference>
<evidence type="ECO:0000256" key="7">
    <source>
        <dbReference type="ARBA" id="ARBA00034146"/>
    </source>
</evidence>
<keyword evidence="2" id="KW-0964">Secreted</keyword>
<dbReference type="PANTHER" id="PTHR10083">
    <property type="entry name" value="KUNITZ-TYPE PROTEASE INHIBITOR-RELATED"/>
    <property type="match status" value="1"/>
</dbReference>
<dbReference type="GO" id="GO:0005615">
    <property type="term" value="C:extracellular space"/>
    <property type="evidence" value="ECO:0007669"/>
    <property type="project" value="TreeGrafter"/>
</dbReference>
<dbReference type="InterPro" id="IPR036880">
    <property type="entry name" value="Kunitz_BPTI_sf"/>
</dbReference>
<keyword evidence="6" id="KW-0800">Toxin</keyword>
<feature type="non-terminal residue" evidence="9">
    <location>
        <position position="263"/>
    </location>
</feature>
<feature type="non-terminal residue" evidence="9">
    <location>
        <position position="1"/>
    </location>
</feature>
<dbReference type="PROSITE" id="PS50279">
    <property type="entry name" value="BPTI_KUNITZ_2"/>
    <property type="match status" value="2"/>
</dbReference>
<dbReference type="Gene3D" id="4.10.410.10">
    <property type="entry name" value="Pancreatic trypsin inhibitor Kunitz domain"/>
    <property type="match status" value="2"/>
</dbReference>
<keyword evidence="3" id="KW-0646">Protease inhibitor</keyword>
<dbReference type="InterPro" id="IPR020901">
    <property type="entry name" value="Prtase_inh_Kunz-CS"/>
</dbReference>
<keyword evidence="5" id="KW-1015">Disulfide bond</keyword>
<evidence type="ECO:0000313" key="10">
    <source>
        <dbReference type="Proteomes" id="UP001432322"/>
    </source>
</evidence>
<dbReference type="InterPro" id="IPR028150">
    <property type="entry name" value="Lustrin_cystein"/>
</dbReference>
<dbReference type="Pfam" id="PF14625">
    <property type="entry name" value="Lustrin_cystein"/>
    <property type="match status" value="1"/>
</dbReference>
<evidence type="ECO:0000256" key="3">
    <source>
        <dbReference type="ARBA" id="ARBA00022690"/>
    </source>
</evidence>
<gene>
    <name evidence="9" type="ORF">PFISCL1PPCAC_2357</name>
</gene>
<protein>
    <recommendedName>
        <fullName evidence="8">BPTI/Kunitz inhibitor domain-containing protein</fullName>
    </recommendedName>
</protein>
<sequence length="263" mass="28403">CVPVSVECPRGLPLRSTQGYFVNCGKQACPSGYECHTIGAQAICCEEEKKSEVGDLRSPVAAGDVCTLPKERGPCDKYELRFFFNVETNECKYFFFGGCEGNGNNFARVEDCEQRCGVAKAAAPTTAPVQTTRPTTVAPTTTPVRTAAPTTTVCVTPQAVPLAVTEIPRPVGESRRVVDMAEGNRCAHPLDTGNCQGHFVRWFWNEEKANCEVFTYTGCQGNGNNFASREECLSICHVIPTAAAVVNVCKHDVDAGECNGVFQ</sequence>
<feature type="domain" description="BPTI/Kunitz inhibitor" evidence="8">
    <location>
        <begin position="66"/>
        <end position="116"/>
    </location>
</feature>